<reference evidence="2" key="1">
    <citation type="submission" date="2022-03" db="EMBL/GenBank/DDBJ databases">
        <authorList>
            <person name="Martin H S."/>
        </authorList>
    </citation>
    <scope>NUCLEOTIDE SEQUENCE</scope>
</reference>
<keyword evidence="1" id="KW-0472">Membrane</keyword>
<name>A0ABN8IGD1_9NEOP</name>
<accession>A0ABN8IGD1</accession>
<protein>
    <submittedName>
        <fullName evidence="2">Uncharacterized protein</fullName>
    </submittedName>
</protein>
<organism evidence="2 3">
    <name type="scientific">Iphiclides podalirius</name>
    <name type="common">scarce swallowtail</name>
    <dbReference type="NCBI Taxonomy" id="110791"/>
    <lineage>
        <taxon>Eukaryota</taxon>
        <taxon>Metazoa</taxon>
        <taxon>Ecdysozoa</taxon>
        <taxon>Arthropoda</taxon>
        <taxon>Hexapoda</taxon>
        <taxon>Insecta</taxon>
        <taxon>Pterygota</taxon>
        <taxon>Neoptera</taxon>
        <taxon>Endopterygota</taxon>
        <taxon>Lepidoptera</taxon>
        <taxon>Glossata</taxon>
        <taxon>Ditrysia</taxon>
        <taxon>Papilionoidea</taxon>
        <taxon>Papilionidae</taxon>
        <taxon>Papilioninae</taxon>
        <taxon>Iphiclides</taxon>
    </lineage>
</organism>
<dbReference type="EMBL" id="OW152835">
    <property type="protein sequence ID" value="CAH2056629.1"/>
    <property type="molecule type" value="Genomic_DNA"/>
</dbReference>
<proteinExistence type="predicted"/>
<feature type="non-terminal residue" evidence="2">
    <location>
        <position position="102"/>
    </location>
</feature>
<gene>
    <name evidence="2" type="ORF">IPOD504_LOCUS9801</name>
</gene>
<evidence type="ECO:0000256" key="1">
    <source>
        <dbReference type="SAM" id="Phobius"/>
    </source>
</evidence>
<sequence>MDPEAPAPDSQSGQTKATFSVNLLLRTLFHLANFVLCCYVSLWGVVMCITLDTEKYKEQILKDLKYLAPGFGTNWNYQNNVVLVTKNDNGFLISNPMIIPTS</sequence>
<keyword evidence="1" id="KW-1133">Transmembrane helix</keyword>
<evidence type="ECO:0000313" key="3">
    <source>
        <dbReference type="Proteomes" id="UP000837857"/>
    </source>
</evidence>
<evidence type="ECO:0000313" key="2">
    <source>
        <dbReference type="EMBL" id="CAH2056629.1"/>
    </source>
</evidence>
<keyword evidence="1" id="KW-0812">Transmembrane</keyword>
<keyword evidence="3" id="KW-1185">Reference proteome</keyword>
<feature type="transmembrane region" description="Helical" evidence="1">
    <location>
        <begin position="28"/>
        <end position="51"/>
    </location>
</feature>
<dbReference type="Proteomes" id="UP000837857">
    <property type="component" value="Chromosome 23"/>
</dbReference>